<protein>
    <submittedName>
        <fullName evidence="1">Osmotically inducible protein OsmC</fullName>
    </submittedName>
</protein>
<reference evidence="2" key="1">
    <citation type="journal article" date="2017" name="Proc. Natl. Acad. Sci. U.S.A.">
        <title>Simulation of Deepwater Horizon oil plume reveals substrate specialization within a complex community of hydrocarbon-degraders.</title>
        <authorList>
            <person name="Hu P."/>
            <person name="Dubinsky E.A."/>
            <person name="Probst A.J."/>
            <person name="Wang J."/>
            <person name="Sieber C.M.K."/>
            <person name="Tom L.M."/>
            <person name="Gardinali P."/>
            <person name="Banfield J.F."/>
            <person name="Atlas R.M."/>
            <person name="Andersen G.L."/>
        </authorList>
    </citation>
    <scope>NUCLEOTIDE SEQUENCE [LARGE SCALE GENOMIC DNA]</scope>
</reference>
<dbReference type="PANTHER" id="PTHR42830:SF2">
    <property type="entry name" value="OSMC_OHR FAMILY PROTEIN"/>
    <property type="match status" value="1"/>
</dbReference>
<evidence type="ECO:0000313" key="1">
    <source>
        <dbReference type="EMBL" id="OUS17043.1"/>
    </source>
</evidence>
<dbReference type="InterPro" id="IPR015946">
    <property type="entry name" value="KH_dom-like_a/b"/>
</dbReference>
<dbReference type="InterPro" id="IPR052707">
    <property type="entry name" value="OsmC_Ohr_Peroxiredoxin"/>
</dbReference>
<sequence length="147" mass="16685">MRKLFQFKVLTEWQQEVFKNPKSHTSKIAGKSELEISAAPEFKGDASLHNPEDLLLSALSSCHMMSYFYVCKRNNIDILSYKDNALGTLVLNEDSSGAFQKIQLRPQVVLRDTSQSELAHSLHQQAHELCFIANSINFPVEIEPKFS</sequence>
<proteinExistence type="predicted"/>
<organism evidence="1 2">
    <name type="scientific">Nonlabens dokdonensis</name>
    <dbReference type="NCBI Taxonomy" id="328515"/>
    <lineage>
        <taxon>Bacteria</taxon>
        <taxon>Pseudomonadati</taxon>
        <taxon>Bacteroidota</taxon>
        <taxon>Flavobacteriia</taxon>
        <taxon>Flavobacteriales</taxon>
        <taxon>Flavobacteriaceae</taxon>
        <taxon>Nonlabens</taxon>
    </lineage>
</organism>
<accession>A0A1Z8B396</accession>
<dbReference type="PANTHER" id="PTHR42830">
    <property type="entry name" value="OSMOTICALLY INDUCIBLE FAMILY PROTEIN"/>
    <property type="match status" value="1"/>
</dbReference>
<evidence type="ECO:0000313" key="2">
    <source>
        <dbReference type="Proteomes" id="UP000196102"/>
    </source>
</evidence>
<dbReference type="Proteomes" id="UP000196102">
    <property type="component" value="Unassembled WGS sequence"/>
</dbReference>
<comment type="caution">
    <text evidence="1">The sequence shown here is derived from an EMBL/GenBank/DDBJ whole genome shotgun (WGS) entry which is preliminary data.</text>
</comment>
<dbReference type="InterPro" id="IPR003718">
    <property type="entry name" value="OsmC/Ohr_fam"/>
</dbReference>
<dbReference type="AlphaFoldDB" id="A0A1Z8B396"/>
<dbReference type="RefSeq" id="WP_303686342.1">
    <property type="nucleotide sequence ID" value="NZ_CAJXYO010000012.1"/>
</dbReference>
<dbReference type="SUPFAM" id="SSF82784">
    <property type="entry name" value="OsmC-like"/>
    <property type="match status" value="1"/>
</dbReference>
<dbReference type="InterPro" id="IPR036102">
    <property type="entry name" value="OsmC/Ohrsf"/>
</dbReference>
<dbReference type="EMBL" id="MAAX01000085">
    <property type="protein sequence ID" value="OUS17043.1"/>
    <property type="molecule type" value="Genomic_DNA"/>
</dbReference>
<name>A0A1Z8B396_9FLAO</name>
<gene>
    <name evidence="1" type="ORF">A9Q93_05225</name>
</gene>
<dbReference type="Gene3D" id="3.30.300.20">
    <property type="match status" value="1"/>
</dbReference>
<dbReference type="Pfam" id="PF02566">
    <property type="entry name" value="OsmC"/>
    <property type="match status" value="1"/>
</dbReference>